<name>A0A2T2WQT2_9FIRM</name>
<comment type="caution">
    <text evidence="1">The sequence shown here is derived from an EMBL/GenBank/DDBJ whole genome shotgun (WGS) entry which is preliminary data.</text>
</comment>
<sequence>MKVPSVPSFVTALAKSQAAQMDDPMPTSVECVLTTRQVAVQSTMAAHVVSNSPVYLVVMHGHFIDRSARIPPGQPFPQGNTVLFTIDTKTQQILDFGICNQSVHLAALGHVYPLTW</sequence>
<accession>A0A2T2WQT2</accession>
<reference evidence="1 2" key="1">
    <citation type="journal article" date="2014" name="BMC Genomics">
        <title>Comparison of environmental and isolate Sulfobacillus genomes reveals diverse carbon, sulfur, nitrogen, and hydrogen metabolisms.</title>
        <authorList>
            <person name="Justice N.B."/>
            <person name="Norman A."/>
            <person name="Brown C.T."/>
            <person name="Singh A."/>
            <person name="Thomas B.C."/>
            <person name="Banfield J.F."/>
        </authorList>
    </citation>
    <scope>NUCLEOTIDE SEQUENCE [LARGE SCALE GENOMIC DNA]</scope>
    <source>
        <strain evidence="1">AMDSBA1</strain>
    </source>
</reference>
<proteinExistence type="predicted"/>
<protein>
    <submittedName>
        <fullName evidence="1">Uncharacterized protein</fullName>
    </submittedName>
</protein>
<dbReference type="AlphaFoldDB" id="A0A2T2WQT2"/>
<organism evidence="1 2">
    <name type="scientific">Sulfobacillus benefaciens</name>
    <dbReference type="NCBI Taxonomy" id="453960"/>
    <lineage>
        <taxon>Bacteria</taxon>
        <taxon>Bacillati</taxon>
        <taxon>Bacillota</taxon>
        <taxon>Clostridia</taxon>
        <taxon>Eubacteriales</taxon>
        <taxon>Clostridiales Family XVII. Incertae Sedis</taxon>
        <taxon>Sulfobacillus</taxon>
    </lineage>
</organism>
<evidence type="ECO:0000313" key="1">
    <source>
        <dbReference type="EMBL" id="PSR24598.1"/>
    </source>
</evidence>
<evidence type="ECO:0000313" key="2">
    <source>
        <dbReference type="Proteomes" id="UP000242699"/>
    </source>
</evidence>
<dbReference type="Proteomes" id="UP000242699">
    <property type="component" value="Unassembled WGS sequence"/>
</dbReference>
<dbReference type="EMBL" id="PXYT01000073">
    <property type="protein sequence ID" value="PSR24598.1"/>
    <property type="molecule type" value="Genomic_DNA"/>
</dbReference>
<gene>
    <name evidence="1" type="ORF">C7B43_18675</name>
</gene>